<proteinExistence type="predicted"/>
<feature type="transmembrane region" description="Helical" evidence="6">
    <location>
        <begin position="229"/>
        <end position="249"/>
    </location>
</feature>
<evidence type="ECO:0000256" key="6">
    <source>
        <dbReference type="SAM" id="Phobius"/>
    </source>
</evidence>
<sequence>MPNLWVRKSIAALKSEAMETHEHGLKRTLNATNLVMLGIGAIIGAGFFVYTGTAAADHAGPAVALSFVLGGIACAFAGLCYAEMASTVPIAGSAYTYAYATMGEFVAWLIGWDLILEYMVGATGVAIGWSGYVVSLLHDLGIDIPARFASSWGQAMIEIPDAVADQLHMRHGWTALTDSVIKLLSEHNIDYAGFPSATAVINLPAMLIVALVTTLLVIGIQESAKVNNVIVIIKVLVVSLFILIGARYFSTANWGGKFIPDNTGNFGDFGWSGIFRGAGVVFFAYIGFDAVSTTAQEAKNPQRDMPIGIIGSLVVCTLLYVLGALVMTGVVSYKLLSVPDPVAVAIDAMGLRWFSYFVKIGAIAGLTSVVLVMLLSQPRIFFAMAKDGLLPKAVSKVHPRFRTPWITTIITGVIVMTAAGTIPIHVAGELTSIGTLFAFAVVSAGVLTLRIMQPEVERPFRTPLVFFTAPMGVVSSVLLMATLPGDTWIRLVVWMAIGLVIYFVYGIHHSVLGSRRPAEPLAEVGSASGLS</sequence>
<feature type="transmembrane region" description="Helical" evidence="6">
    <location>
        <begin position="405"/>
        <end position="426"/>
    </location>
</feature>
<evidence type="ECO:0000313" key="7">
    <source>
        <dbReference type="EMBL" id="QEH34015.1"/>
    </source>
</evidence>
<dbReference type="InterPro" id="IPR002293">
    <property type="entry name" value="AA/rel_permease1"/>
</dbReference>
<dbReference type="GO" id="GO:0015171">
    <property type="term" value="F:amino acid transmembrane transporter activity"/>
    <property type="evidence" value="ECO:0007669"/>
    <property type="project" value="TreeGrafter"/>
</dbReference>
<evidence type="ECO:0000313" key="8">
    <source>
        <dbReference type="Proteomes" id="UP000324233"/>
    </source>
</evidence>
<dbReference type="PANTHER" id="PTHR43243:SF4">
    <property type="entry name" value="CATIONIC AMINO ACID TRANSPORTER 4"/>
    <property type="match status" value="1"/>
</dbReference>
<evidence type="ECO:0000256" key="1">
    <source>
        <dbReference type="ARBA" id="ARBA00004141"/>
    </source>
</evidence>
<evidence type="ECO:0000256" key="4">
    <source>
        <dbReference type="ARBA" id="ARBA00022989"/>
    </source>
</evidence>
<dbReference type="RefSeq" id="WP_148594000.1">
    <property type="nucleotide sequence ID" value="NZ_CP042997.1"/>
</dbReference>
<keyword evidence="5 6" id="KW-0472">Membrane</keyword>
<feature type="transmembrane region" description="Helical" evidence="6">
    <location>
        <begin position="432"/>
        <end position="452"/>
    </location>
</feature>
<dbReference type="PIRSF" id="PIRSF006060">
    <property type="entry name" value="AA_transporter"/>
    <property type="match status" value="1"/>
</dbReference>
<comment type="subcellular location">
    <subcellularLocation>
        <location evidence="1">Membrane</location>
        <topology evidence="1">Multi-pass membrane protein</topology>
    </subcellularLocation>
</comment>
<organism evidence="7 8">
    <name type="scientific">Aquisphaera giovannonii</name>
    <dbReference type="NCBI Taxonomy" id="406548"/>
    <lineage>
        <taxon>Bacteria</taxon>
        <taxon>Pseudomonadati</taxon>
        <taxon>Planctomycetota</taxon>
        <taxon>Planctomycetia</taxon>
        <taxon>Isosphaerales</taxon>
        <taxon>Isosphaeraceae</taxon>
        <taxon>Aquisphaera</taxon>
    </lineage>
</organism>
<feature type="transmembrane region" description="Helical" evidence="6">
    <location>
        <begin position="464"/>
        <end position="482"/>
    </location>
</feature>
<dbReference type="PANTHER" id="PTHR43243">
    <property type="entry name" value="INNER MEMBRANE TRANSPORTER YGJI-RELATED"/>
    <property type="match status" value="1"/>
</dbReference>
<feature type="transmembrane region" description="Helical" evidence="6">
    <location>
        <begin position="269"/>
        <end position="288"/>
    </location>
</feature>
<reference evidence="7 8" key="1">
    <citation type="submission" date="2019-08" db="EMBL/GenBank/DDBJ databases">
        <title>Deep-cultivation of Planctomycetes and their phenomic and genomic characterization uncovers novel biology.</title>
        <authorList>
            <person name="Wiegand S."/>
            <person name="Jogler M."/>
            <person name="Boedeker C."/>
            <person name="Pinto D."/>
            <person name="Vollmers J."/>
            <person name="Rivas-Marin E."/>
            <person name="Kohn T."/>
            <person name="Peeters S.H."/>
            <person name="Heuer A."/>
            <person name="Rast P."/>
            <person name="Oberbeckmann S."/>
            <person name="Bunk B."/>
            <person name="Jeske O."/>
            <person name="Meyerdierks A."/>
            <person name="Storesund J.E."/>
            <person name="Kallscheuer N."/>
            <person name="Luecker S."/>
            <person name="Lage O.M."/>
            <person name="Pohl T."/>
            <person name="Merkel B.J."/>
            <person name="Hornburger P."/>
            <person name="Mueller R.-W."/>
            <person name="Bruemmer F."/>
            <person name="Labrenz M."/>
            <person name="Spormann A.M."/>
            <person name="Op den Camp H."/>
            <person name="Overmann J."/>
            <person name="Amann R."/>
            <person name="Jetten M.S.M."/>
            <person name="Mascher T."/>
            <person name="Medema M.H."/>
            <person name="Devos D.P."/>
            <person name="Kaster A.-K."/>
            <person name="Ovreas L."/>
            <person name="Rohde M."/>
            <person name="Galperin M.Y."/>
            <person name="Jogler C."/>
        </authorList>
    </citation>
    <scope>NUCLEOTIDE SEQUENCE [LARGE SCALE GENOMIC DNA]</scope>
    <source>
        <strain evidence="7 8">OJF2</strain>
    </source>
</reference>
<dbReference type="AlphaFoldDB" id="A0A5B9W1Y9"/>
<dbReference type="KEGG" id="agv:OJF2_25480"/>
<dbReference type="GO" id="GO:0016020">
    <property type="term" value="C:membrane"/>
    <property type="evidence" value="ECO:0007669"/>
    <property type="project" value="UniProtKB-SubCell"/>
</dbReference>
<keyword evidence="3 6" id="KW-0812">Transmembrane</keyword>
<feature type="transmembrane region" description="Helical" evidence="6">
    <location>
        <begin position="353"/>
        <end position="376"/>
    </location>
</feature>
<keyword evidence="2" id="KW-0813">Transport</keyword>
<feature type="transmembrane region" description="Helical" evidence="6">
    <location>
        <begin position="309"/>
        <end position="333"/>
    </location>
</feature>
<feature type="transmembrane region" description="Helical" evidence="6">
    <location>
        <begin position="34"/>
        <end position="56"/>
    </location>
</feature>
<protein>
    <submittedName>
        <fullName evidence="7">Putative amino acid permease YhdG</fullName>
    </submittedName>
</protein>
<dbReference type="Proteomes" id="UP000324233">
    <property type="component" value="Chromosome"/>
</dbReference>
<name>A0A5B9W1Y9_9BACT</name>
<accession>A0A5B9W1Y9</accession>
<feature type="transmembrane region" description="Helical" evidence="6">
    <location>
        <begin position="488"/>
        <end position="507"/>
    </location>
</feature>
<dbReference type="Pfam" id="PF13520">
    <property type="entry name" value="AA_permease_2"/>
    <property type="match status" value="1"/>
</dbReference>
<gene>
    <name evidence="7" type="primary">yhdG_1</name>
    <name evidence="7" type="ORF">OJF2_25480</name>
</gene>
<dbReference type="EMBL" id="CP042997">
    <property type="protein sequence ID" value="QEH34015.1"/>
    <property type="molecule type" value="Genomic_DNA"/>
</dbReference>
<keyword evidence="4 6" id="KW-1133">Transmembrane helix</keyword>
<evidence type="ECO:0000256" key="3">
    <source>
        <dbReference type="ARBA" id="ARBA00022692"/>
    </source>
</evidence>
<evidence type="ECO:0000256" key="2">
    <source>
        <dbReference type="ARBA" id="ARBA00022448"/>
    </source>
</evidence>
<dbReference type="OrthoDB" id="9762947at2"/>
<feature type="transmembrane region" description="Helical" evidence="6">
    <location>
        <begin position="192"/>
        <end position="217"/>
    </location>
</feature>
<keyword evidence="8" id="KW-1185">Reference proteome</keyword>
<evidence type="ECO:0000256" key="5">
    <source>
        <dbReference type="ARBA" id="ARBA00023136"/>
    </source>
</evidence>
<dbReference type="Gene3D" id="1.20.1740.10">
    <property type="entry name" value="Amino acid/polyamine transporter I"/>
    <property type="match status" value="1"/>
</dbReference>
<feature type="transmembrane region" description="Helical" evidence="6">
    <location>
        <begin position="62"/>
        <end position="82"/>
    </location>
</feature>